<accession>A0A977PKR3</accession>
<organism evidence="1 2">
    <name type="scientific">Ignicoccus pacificus DSM 13166</name>
    <dbReference type="NCBI Taxonomy" id="940294"/>
    <lineage>
        <taxon>Archaea</taxon>
        <taxon>Thermoproteota</taxon>
        <taxon>Thermoprotei</taxon>
        <taxon>Desulfurococcales</taxon>
        <taxon>Desulfurococcaceae</taxon>
        <taxon>Ignicoccus</taxon>
    </lineage>
</organism>
<reference evidence="1" key="1">
    <citation type="submission" date="2013-11" db="EMBL/GenBank/DDBJ databases">
        <title>Comparative genomics of Ignicoccus.</title>
        <authorList>
            <person name="Podar M."/>
        </authorList>
    </citation>
    <scope>NUCLEOTIDE SEQUENCE</scope>
    <source>
        <strain evidence="1">DSM 13166</strain>
    </source>
</reference>
<dbReference type="SUPFAM" id="SSF52540">
    <property type="entry name" value="P-loop containing nucleoside triphosphate hydrolases"/>
    <property type="match status" value="1"/>
</dbReference>
<dbReference type="Gene3D" id="3.40.50.300">
    <property type="entry name" value="P-loop containing nucleotide triphosphate hydrolases"/>
    <property type="match status" value="1"/>
</dbReference>
<dbReference type="InterPro" id="IPR027417">
    <property type="entry name" value="P-loop_NTPase"/>
</dbReference>
<evidence type="ECO:0000313" key="1">
    <source>
        <dbReference type="EMBL" id="UXD22292.1"/>
    </source>
</evidence>
<gene>
    <name evidence="1" type="ORF">IPA_03260</name>
</gene>
<sequence>MIIIGGQNGTGKTSLCKALESYGIKCHQVPPLCYDPSLTKLGFEIYALSKIVENLKGDAVDESPLTVALYVRAMPFIVKELEPHVDVYVEIVNGIEGYVKERKERGDVFVWLTAHPAVVWERLTKRTECAKRDMIKDPTHVGALHAEEEKLLKEWKKKGLVDLILDTSERRPEELAEEVIKLVENKNRK</sequence>
<proteinExistence type="predicted"/>
<name>A0A977PKR3_9CREN</name>
<dbReference type="AlphaFoldDB" id="A0A977PKR3"/>
<dbReference type="Proteomes" id="UP001063698">
    <property type="component" value="Chromosome"/>
</dbReference>
<dbReference type="EMBL" id="CP006868">
    <property type="protein sequence ID" value="UXD22292.1"/>
    <property type="molecule type" value="Genomic_DNA"/>
</dbReference>
<keyword evidence="2" id="KW-1185">Reference proteome</keyword>
<protein>
    <submittedName>
        <fullName evidence="1">Uncharacterized protein</fullName>
    </submittedName>
</protein>
<dbReference type="KEGG" id="ipc:IPA_03260"/>
<evidence type="ECO:0000313" key="2">
    <source>
        <dbReference type="Proteomes" id="UP001063698"/>
    </source>
</evidence>